<protein>
    <submittedName>
        <fullName evidence="1">Uncharacterized protein</fullName>
    </submittedName>
</protein>
<evidence type="ECO:0000313" key="1">
    <source>
        <dbReference type="EMBL" id="SKA76599.1"/>
    </source>
</evidence>
<dbReference type="STRING" id="48467.SAMN02745166_00207"/>
<dbReference type="SUPFAM" id="SSF51182">
    <property type="entry name" value="RmlC-like cupins"/>
    <property type="match status" value="1"/>
</dbReference>
<gene>
    <name evidence="1" type="ORF">SAMN02745166_00207</name>
</gene>
<proteinExistence type="predicted"/>
<dbReference type="Proteomes" id="UP000190774">
    <property type="component" value="Unassembled WGS sequence"/>
</dbReference>
<sequence>MTRRIDFGEHAHRCLFRNDCVQAHLLGLKPDCRCFEACFPASTTVIVTFGEASVRIPGCERELRAGDQLDVPQCSPLRLFTSSEADVMLLLKAA</sequence>
<keyword evidence="2" id="KW-1185">Reference proteome</keyword>
<reference evidence="2" key="1">
    <citation type="submission" date="2017-02" db="EMBL/GenBank/DDBJ databases">
        <authorList>
            <person name="Varghese N."/>
            <person name="Submissions S."/>
        </authorList>
    </citation>
    <scope>NUCLEOTIDE SEQUENCE [LARGE SCALE GENOMIC DNA]</scope>
    <source>
        <strain evidence="2">ATCC 700200</strain>
    </source>
</reference>
<evidence type="ECO:0000313" key="2">
    <source>
        <dbReference type="Proteomes" id="UP000190774"/>
    </source>
</evidence>
<dbReference type="InterPro" id="IPR014710">
    <property type="entry name" value="RmlC-like_jellyroll"/>
</dbReference>
<dbReference type="AlphaFoldDB" id="A0A1T4WHF5"/>
<dbReference type="EMBL" id="FUYE01000001">
    <property type="protein sequence ID" value="SKA76599.1"/>
    <property type="molecule type" value="Genomic_DNA"/>
</dbReference>
<dbReference type="OrthoDB" id="9844038at2"/>
<dbReference type="InterPro" id="IPR011051">
    <property type="entry name" value="RmlC_Cupin_sf"/>
</dbReference>
<organism evidence="1 2">
    <name type="scientific">Prosthecobacter debontii</name>
    <dbReference type="NCBI Taxonomy" id="48467"/>
    <lineage>
        <taxon>Bacteria</taxon>
        <taxon>Pseudomonadati</taxon>
        <taxon>Verrucomicrobiota</taxon>
        <taxon>Verrucomicrobiia</taxon>
        <taxon>Verrucomicrobiales</taxon>
        <taxon>Verrucomicrobiaceae</taxon>
        <taxon>Prosthecobacter</taxon>
    </lineage>
</organism>
<accession>A0A1T4WHF5</accession>
<dbReference type="Gene3D" id="2.60.120.10">
    <property type="entry name" value="Jelly Rolls"/>
    <property type="match status" value="1"/>
</dbReference>
<dbReference type="RefSeq" id="WP_139372983.1">
    <property type="nucleotide sequence ID" value="NZ_FUYE01000001.1"/>
</dbReference>
<name>A0A1T4WHF5_9BACT</name>